<reference evidence="3" key="1">
    <citation type="submission" date="2017-04" db="EMBL/GenBank/DDBJ databases">
        <title>Function of individual gut microbiota members based on whole genome sequencing of pure cultures obtained from chicken caecum.</title>
        <authorList>
            <person name="Medvecky M."/>
            <person name="Cejkova D."/>
            <person name="Polansky O."/>
            <person name="Karasova D."/>
            <person name="Kubasova T."/>
            <person name="Cizek A."/>
            <person name="Rychlik I."/>
        </authorList>
    </citation>
    <scope>NUCLEOTIDE SEQUENCE [LARGE SCALE GENOMIC DNA]</scope>
    <source>
        <strain evidence="3">An175</strain>
    </source>
</reference>
<dbReference type="RefSeq" id="WP_087301230.1">
    <property type="nucleotide sequence ID" value="NZ_NFKP01000010.1"/>
</dbReference>
<evidence type="ECO:0000313" key="2">
    <source>
        <dbReference type="EMBL" id="OUP69349.1"/>
    </source>
</evidence>
<evidence type="ECO:0000256" key="1">
    <source>
        <dbReference type="SAM" id="MobiDB-lite"/>
    </source>
</evidence>
<feature type="region of interest" description="Disordered" evidence="1">
    <location>
        <begin position="127"/>
        <end position="184"/>
    </location>
</feature>
<organism evidence="2 3">
    <name type="scientific">Anaerotruncus colihominis</name>
    <dbReference type="NCBI Taxonomy" id="169435"/>
    <lineage>
        <taxon>Bacteria</taxon>
        <taxon>Bacillati</taxon>
        <taxon>Bacillota</taxon>
        <taxon>Clostridia</taxon>
        <taxon>Eubacteriales</taxon>
        <taxon>Oscillospiraceae</taxon>
        <taxon>Anaerotruncus</taxon>
    </lineage>
</organism>
<accession>A0A1Y4MZL4</accession>
<feature type="compositionally biased region" description="Basic and acidic residues" evidence="1">
    <location>
        <begin position="138"/>
        <end position="150"/>
    </location>
</feature>
<protein>
    <submittedName>
        <fullName evidence="2">Uncharacterized protein</fullName>
    </submittedName>
</protein>
<dbReference type="AlphaFoldDB" id="A0A1Y4MZL4"/>
<sequence length="184" mass="20268">MSKYLSPTIATVISQLEQTCDDLTRQELIRSLTDYTKRLCESDPELADILSEGKKTLPRCLRYVLEQAQKTVAKKVEAMLEDEFHALDEIQVRGQRALMTGAAIGAEQVYEWARAYYYGGDQVEPNGKKKIPAAQKGKGKDKEAVKKDTNEDSASDSGTKQTGSKKAKLSPSEAGQMTLEGFAA</sequence>
<evidence type="ECO:0000313" key="3">
    <source>
        <dbReference type="Proteomes" id="UP000196386"/>
    </source>
</evidence>
<dbReference type="Proteomes" id="UP000196386">
    <property type="component" value="Unassembled WGS sequence"/>
</dbReference>
<name>A0A1Y4MZL4_9FIRM</name>
<comment type="caution">
    <text evidence="2">The sequence shown here is derived from an EMBL/GenBank/DDBJ whole genome shotgun (WGS) entry which is preliminary data.</text>
</comment>
<dbReference type="EMBL" id="NFKP01000010">
    <property type="protein sequence ID" value="OUP69349.1"/>
    <property type="molecule type" value="Genomic_DNA"/>
</dbReference>
<proteinExistence type="predicted"/>
<gene>
    <name evidence="2" type="ORF">B5F11_09690</name>
</gene>